<protein>
    <submittedName>
        <fullName evidence="2">Uncharacterized protein</fullName>
    </submittedName>
</protein>
<gene>
    <name evidence="2" type="ORF">COU95_01965</name>
</gene>
<name>A0A2M8L3M4_9BACT</name>
<keyword evidence="1" id="KW-0472">Membrane</keyword>
<reference evidence="3" key="1">
    <citation type="submission" date="2017-09" db="EMBL/GenBank/DDBJ databases">
        <title>Depth-based differentiation of microbial function through sediment-hosted aquifers and enrichment of novel symbionts in the deep terrestrial subsurface.</title>
        <authorList>
            <person name="Probst A.J."/>
            <person name="Ladd B."/>
            <person name="Jarett J.K."/>
            <person name="Geller-Mcgrath D.E."/>
            <person name="Sieber C.M.K."/>
            <person name="Emerson J.B."/>
            <person name="Anantharaman K."/>
            <person name="Thomas B.C."/>
            <person name="Malmstrom R."/>
            <person name="Stieglmeier M."/>
            <person name="Klingl A."/>
            <person name="Woyke T."/>
            <person name="Ryan C.M."/>
            <person name="Banfield J.F."/>
        </authorList>
    </citation>
    <scope>NUCLEOTIDE SEQUENCE [LARGE SCALE GENOMIC DNA]</scope>
</reference>
<dbReference type="Proteomes" id="UP000231474">
    <property type="component" value="Unassembled WGS sequence"/>
</dbReference>
<keyword evidence="1" id="KW-0812">Transmembrane</keyword>
<accession>A0A2M8L3M4</accession>
<evidence type="ECO:0000313" key="3">
    <source>
        <dbReference type="Proteomes" id="UP000231474"/>
    </source>
</evidence>
<keyword evidence="1" id="KW-1133">Transmembrane helix</keyword>
<feature type="transmembrane region" description="Helical" evidence="1">
    <location>
        <begin position="38"/>
        <end position="56"/>
    </location>
</feature>
<feature type="transmembrane region" description="Helical" evidence="1">
    <location>
        <begin position="12"/>
        <end position="32"/>
    </location>
</feature>
<sequence>MNFKHFGLWDIALIKWSVVFATLFLVSAWAGFANWVMSIHWAWFLIIALVLAIKPLQTCFKK</sequence>
<dbReference type="EMBL" id="PFEK01000038">
    <property type="protein sequence ID" value="PJE67525.1"/>
    <property type="molecule type" value="Genomic_DNA"/>
</dbReference>
<dbReference type="AlphaFoldDB" id="A0A2M8L3M4"/>
<evidence type="ECO:0000313" key="2">
    <source>
        <dbReference type="EMBL" id="PJE67525.1"/>
    </source>
</evidence>
<evidence type="ECO:0000256" key="1">
    <source>
        <dbReference type="SAM" id="Phobius"/>
    </source>
</evidence>
<proteinExistence type="predicted"/>
<organism evidence="2 3">
    <name type="scientific">Candidatus Shapirobacteria bacterium CG10_big_fil_rev_8_21_14_0_10_40_9</name>
    <dbReference type="NCBI Taxonomy" id="1974888"/>
    <lineage>
        <taxon>Bacteria</taxon>
        <taxon>Candidatus Shapironibacteriota</taxon>
    </lineage>
</organism>
<comment type="caution">
    <text evidence="2">The sequence shown here is derived from an EMBL/GenBank/DDBJ whole genome shotgun (WGS) entry which is preliminary data.</text>
</comment>